<name>A0A453JYE4_AEGTS</name>
<reference evidence="1" key="5">
    <citation type="journal article" date="2021" name="G3 (Bethesda)">
        <title>Aegilops tauschii genome assembly Aet v5.0 features greater sequence contiguity and improved annotation.</title>
        <authorList>
            <person name="Wang L."/>
            <person name="Zhu T."/>
            <person name="Rodriguez J.C."/>
            <person name="Deal K.R."/>
            <person name="Dubcovsky J."/>
            <person name="McGuire P.E."/>
            <person name="Lux T."/>
            <person name="Spannagl M."/>
            <person name="Mayer K.F.X."/>
            <person name="Baldrich P."/>
            <person name="Meyers B.C."/>
            <person name="Huo N."/>
            <person name="Gu Y.Q."/>
            <person name="Zhou H."/>
            <person name="Devos K.M."/>
            <person name="Bennetzen J.L."/>
            <person name="Unver T."/>
            <person name="Budak H."/>
            <person name="Gulick P.J."/>
            <person name="Galiba G."/>
            <person name="Kalapos B."/>
            <person name="Nelson D.R."/>
            <person name="Li P."/>
            <person name="You F.M."/>
            <person name="Luo M.C."/>
            <person name="Dvorak J."/>
        </authorList>
    </citation>
    <scope>NUCLEOTIDE SEQUENCE [LARGE SCALE GENOMIC DNA]</scope>
    <source>
        <strain evidence="1">cv. AL8/78</strain>
    </source>
</reference>
<accession>A0A453JYE4</accession>
<sequence length="62" mass="7139">MQRKALQSVALHVPWMVWKHRNSCVFDNARPFIDMLVDRIKEEACFWAKAGAAGRRVVLPTS</sequence>
<reference evidence="1" key="3">
    <citation type="journal article" date="2017" name="Nature">
        <title>Genome sequence of the progenitor of the wheat D genome Aegilops tauschii.</title>
        <authorList>
            <person name="Luo M.C."/>
            <person name="Gu Y.Q."/>
            <person name="Puiu D."/>
            <person name="Wang H."/>
            <person name="Twardziok S.O."/>
            <person name="Deal K.R."/>
            <person name="Huo N."/>
            <person name="Zhu T."/>
            <person name="Wang L."/>
            <person name="Wang Y."/>
            <person name="McGuire P.E."/>
            <person name="Liu S."/>
            <person name="Long H."/>
            <person name="Ramasamy R.K."/>
            <person name="Rodriguez J.C."/>
            <person name="Van S.L."/>
            <person name="Yuan L."/>
            <person name="Wang Z."/>
            <person name="Xia Z."/>
            <person name="Xiao L."/>
            <person name="Anderson O.D."/>
            <person name="Ouyang S."/>
            <person name="Liang Y."/>
            <person name="Zimin A.V."/>
            <person name="Pertea G."/>
            <person name="Qi P."/>
            <person name="Bennetzen J.L."/>
            <person name="Dai X."/>
            <person name="Dawson M.W."/>
            <person name="Muller H.G."/>
            <person name="Kugler K."/>
            <person name="Rivarola-Duarte L."/>
            <person name="Spannagl M."/>
            <person name="Mayer K.F.X."/>
            <person name="Lu F.H."/>
            <person name="Bevan M.W."/>
            <person name="Leroy P."/>
            <person name="Li P."/>
            <person name="You F.M."/>
            <person name="Sun Q."/>
            <person name="Liu Z."/>
            <person name="Lyons E."/>
            <person name="Wicker T."/>
            <person name="Salzberg S.L."/>
            <person name="Devos K.M."/>
            <person name="Dvorak J."/>
        </authorList>
    </citation>
    <scope>NUCLEOTIDE SEQUENCE [LARGE SCALE GENOMIC DNA]</scope>
    <source>
        <strain evidence="1">cv. AL8/78</strain>
    </source>
</reference>
<dbReference type="AlphaFoldDB" id="A0A453JYE4"/>
<dbReference type="EnsemblPlants" id="AET5Gv20231600.1">
    <property type="protein sequence ID" value="AET5Gv20231600.1"/>
    <property type="gene ID" value="AET5Gv20231600"/>
</dbReference>
<evidence type="ECO:0000313" key="1">
    <source>
        <dbReference type="EnsemblPlants" id="AET5Gv20231600.1"/>
    </source>
</evidence>
<reference evidence="2" key="2">
    <citation type="journal article" date="2017" name="Nat. Plants">
        <title>The Aegilops tauschii genome reveals multiple impacts of transposons.</title>
        <authorList>
            <person name="Zhao G."/>
            <person name="Zou C."/>
            <person name="Li K."/>
            <person name="Wang K."/>
            <person name="Li T."/>
            <person name="Gao L."/>
            <person name="Zhang X."/>
            <person name="Wang H."/>
            <person name="Yang Z."/>
            <person name="Liu X."/>
            <person name="Jiang W."/>
            <person name="Mao L."/>
            <person name="Kong X."/>
            <person name="Jiao Y."/>
            <person name="Jia J."/>
        </authorList>
    </citation>
    <scope>NUCLEOTIDE SEQUENCE [LARGE SCALE GENOMIC DNA]</scope>
    <source>
        <strain evidence="2">cv. AL8/78</strain>
    </source>
</reference>
<reference evidence="1" key="4">
    <citation type="submission" date="2019-03" db="UniProtKB">
        <authorList>
            <consortium name="EnsemblPlants"/>
        </authorList>
    </citation>
    <scope>IDENTIFICATION</scope>
</reference>
<organism evidence="1 2">
    <name type="scientific">Aegilops tauschii subsp. strangulata</name>
    <name type="common">Goatgrass</name>
    <dbReference type="NCBI Taxonomy" id="200361"/>
    <lineage>
        <taxon>Eukaryota</taxon>
        <taxon>Viridiplantae</taxon>
        <taxon>Streptophyta</taxon>
        <taxon>Embryophyta</taxon>
        <taxon>Tracheophyta</taxon>
        <taxon>Spermatophyta</taxon>
        <taxon>Magnoliopsida</taxon>
        <taxon>Liliopsida</taxon>
        <taxon>Poales</taxon>
        <taxon>Poaceae</taxon>
        <taxon>BOP clade</taxon>
        <taxon>Pooideae</taxon>
        <taxon>Triticodae</taxon>
        <taxon>Triticeae</taxon>
        <taxon>Triticinae</taxon>
        <taxon>Aegilops</taxon>
    </lineage>
</organism>
<dbReference type="Proteomes" id="UP000015105">
    <property type="component" value="Chromosome 5D"/>
</dbReference>
<proteinExistence type="predicted"/>
<keyword evidence="2" id="KW-1185">Reference proteome</keyword>
<evidence type="ECO:0000313" key="2">
    <source>
        <dbReference type="Proteomes" id="UP000015105"/>
    </source>
</evidence>
<protein>
    <submittedName>
        <fullName evidence="1">Uncharacterized protein</fullName>
    </submittedName>
</protein>
<reference evidence="2" key="1">
    <citation type="journal article" date="2014" name="Science">
        <title>Ancient hybridizations among the ancestral genomes of bread wheat.</title>
        <authorList>
            <consortium name="International Wheat Genome Sequencing Consortium,"/>
            <person name="Marcussen T."/>
            <person name="Sandve S.R."/>
            <person name="Heier L."/>
            <person name="Spannagl M."/>
            <person name="Pfeifer M."/>
            <person name="Jakobsen K.S."/>
            <person name="Wulff B.B."/>
            <person name="Steuernagel B."/>
            <person name="Mayer K.F."/>
            <person name="Olsen O.A."/>
        </authorList>
    </citation>
    <scope>NUCLEOTIDE SEQUENCE [LARGE SCALE GENOMIC DNA]</scope>
    <source>
        <strain evidence="2">cv. AL8/78</strain>
    </source>
</reference>
<dbReference type="Gramene" id="AET5Gv20231600.1">
    <property type="protein sequence ID" value="AET5Gv20231600.1"/>
    <property type="gene ID" value="AET5Gv20231600"/>
</dbReference>